<comment type="caution">
    <text evidence="1">The sequence shown here is derived from an EMBL/GenBank/DDBJ whole genome shotgun (WGS) entry which is preliminary data.</text>
</comment>
<accession>A0A6V7U8S6</accession>
<protein>
    <submittedName>
        <fullName evidence="1">Uncharacterized protein</fullName>
    </submittedName>
</protein>
<dbReference type="EMBL" id="CAJEWN010000045">
    <property type="protein sequence ID" value="CAD2149957.1"/>
    <property type="molecule type" value="Genomic_DNA"/>
</dbReference>
<evidence type="ECO:0000313" key="2">
    <source>
        <dbReference type="Proteomes" id="UP000580250"/>
    </source>
</evidence>
<dbReference type="OrthoDB" id="5883498at2759"/>
<gene>
    <name evidence="1" type="ORF">MENT_LOCUS9842</name>
</gene>
<dbReference type="AlphaFoldDB" id="A0A6V7U8S6"/>
<organism evidence="1 2">
    <name type="scientific">Meloidogyne enterolobii</name>
    <name type="common">Root-knot nematode worm</name>
    <name type="synonym">Meloidogyne mayaguensis</name>
    <dbReference type="NCBI Taxonomy" id="390850"/>
    <lineage>
        <taxon>Eukaryota</taxon>
        <taxon>Metazoa</taxon>
        <taxon>Ecdysozoa</taxon>
        <taxon>Nematoda</taxon>
        <taxon>Chromadorea</taxon>
        <taxon>Rhabditida</taxon>
        <taxon>Tylenchina</taxon>
        <taxon>Tylenchomorpha</taxon>
        <taxon>Tylenchoidea</taxon>
        <taxon>Meloidogynidae</taxon>
        <taxon>Meloidogyninae</taxon>
        <taxon>Meloidogyne</taxon>
    </lineage>
</organism>
<dbReference type="Proteomes" id="UP000580250">
    <property type="component" value="Unassembled WGS sequence"/>
</dbReference>
<reference evidence="1 2" key="1">
    <citation type="submission" date="2020-08" db="EMBL/GenBank/DDBJ databases">
        <authorList>
            <person name="Koutsovoulos G."/>
            <person name="Danchin GJ E."/>
        </authorList>
    </citation>
    <scope>NUCLEOTIDE SEQUENCE [LARGE SCALE GENOMIC DNA]</scope>
</reference>
<proteinExistence type="predicted"/>
<name>A0A6V7U8S6_MELEN</name>
<sequence length="243" mass="27531">MCELRGFSILRPSVDLETIEEEPDDYVSQHSRNARSLKNGLEGGGHFRDNIRQNVYQQENGGQNSQTNTITTYATQNSDGFDTNSLNYLNWNRGGGRAGSTKSIKSGIRNTRYRGLGYGSGTIGTHITGGTSTAGTLNGTRYFGDSWKSLDKWDQNYYFNTYGPPREDPISLYQWSNSKNYGDAIRRHVSQLEKDEKRKRRQKICCLLCCCFRCCFSCKKSPSSSQPQNPRPTLKGCRQLNWN</sequence>
<evidence type="ECO:0000313" key="1">
    <source>
        <dbReference type="EMBL" id="CAD2149957.1"/>
    </source>
</evidence>